<proteinExistence type="predicted"/>
<dbReference type="HOGENOM" id="CLU_052647_0_0_10"/>
<evidence type="ECO:0000313" key="6">
    <source>
        <dbReference type="Proteomes" id="UP000003586"/>
    </source>
</evidence>
<reference evidence="5 6" key="1">
    <citation type="submission" date="2013-12" db="EMBL/GenBank/DDBJ databases">
        <authorList>
            <consortium name="DOE Joint Genome Institute"/>
            <person name="Eisen J."/>
            <person name="Huntemann M."/>
            <person name="Han J."/>
            <person name="Chen A."/>
            <person name="Kyrpides N."/>
            <person name="Mavromatis K."/>
            <person name="Markowitz V."/>
            <person name="Palaniappan K."/>
            <person name="Ivanova N."/>
            <person name="Schaumberg A."/>
            <person name="Pati A."/>
            <person name="Liolios K."/>
            <person name="Nordberg H.P."/>
            <person name="Cantor M.N."/>
            <person name="Hua S.X."/>
            <person name="Woyke T."/>
        </authorList>
    </citation>
    <scope>NUCLEOTIDE SEQUENCE [LARGE SCALE GENOMIC DNA]</scope>
    <source>
        <strain evidence="6">DSM 19437</strain>
    </source>
</reference>
<sequence length="340" mass="38880">MNILKYIELDVLSATPKYQQLAQSIINAIESGELEKDAILPSINELSYEFEISRDTAEKAYKHLKRMGVLGSVPGKGYYVKTKEVRSDVKIFLLFNKLSTHKKIIYDSFVKTLGPQAVIDFYIYNNDFNLFKKLIADIEKTYTHFVIITHFLDGGDGAAELINALPKDKLILLDKLVPGITGNFSAVYENFEEDIYRSLEKALKRLEHYQIVKIIEPEYSYFPMEITSGFMRFCEEYGFQGKVVHDLAKETIKQGEAYICLMEDDLVILIDKIMQTKLKIGKEVGVISYNETPLKRLILRGITTFSTDFAAMGEEAARIILSGEKKMMPVPFYLQLRPSL</sequence>
<evidence type="ECO:0000256" key="2">
    <source>
        <dbReference type="ARBA" id="ARBA00023125"/>
    </source>
</evidence>
<keyword evidence="1" id="KW-0805">Transcription regulation</keyword>
<dbReference type="eggNOG" id="COG1609">
    <property type="taxonomic scope" value="Bacteria"/>
</dbReference>
<dbReference type="Pfam" id="PF00392">
    <property type="entry name" value="GntR"/>
    <property type="match status" value="1"/>
</dbReference>
<evidence type="ECO:0000313" key="5">
    <source>
        <dbReference type="EMBL" id="AHF14051.1"/>
    </source>
</evidence>
<dbReference type="InterPro" id="IPR036390">
    <property type="entry name" value="WH_DNA-bd_sf"/>
</dbReference>
<dbReference type="PANTHER" id="PTHR38445:SF10">
    <property type="entry name" value="GNTR-FAMILY TRANSCRIPTIONAL REGULATOR"/>
    <property type="match status" value="1"/>
</dbReference>
<keyword evidence="6" id="KW-1185">Reference proteome</keyword>
<dbReference type="EMBL" id="CP007035">
    <property type="protein sequence ID" value="AHF14051.1"/>
    <property type="molecule type" value="Genomic_DNA"/>
</dbReference>
<dbReference type="InterPro" id="IPR036388">
    <property type="entry name" value="WH-like_DNA-bd_sf"/>
</dbReference>
<dbReference type="SUPFAM" id="SSF46785">
    <property type="entry name" value="Winged helix' DNA-binding domain"/>
    <property type="match status" value="1"/>
</dbReference>
<dbReference type="Gene3D" id="1.10.10.10">
    <property type="entry name" value="Winged helix-like DNA-binding domain superfamily/Winged helix DNA-binding domain"/>
    <property type="match status" value="1"/>
</dbReference>
<dbReference type="Pfam" id="PF13377">
    <property type="entry name" value="Peripla_BP_3"/>
    <property type="match status" value="1"/>
</dbReference>
<dbReference type="CDD" id="cd07377">
    <property type="entry name" value="WHTH_GntR"/>
    <property type="match status" value="1"/>
</dbReference>
<dbReference type="AlphaFoldDB" id="W0EY75"/>
<dbReference type="Proteomes" id="UP000003586">
    <property type="component" value="Chromosome"/>
</dbReference>
<gene>
    <name evidence="5" type="ORF">NIASO_00265</name>
</gene>
<dbReference type="InterPro" id="IPR000524">
    <property type="entry name" value="Tscrpt_reg_HTH_GntR"/>
</dbReference>
<protein>
    <submittedName>
        <fullName evidence="5">Transcriptional regulator</fullName>
    </submittedName>
</protein>
<dbReference type="GO" id="GO:0003677">
    <property type="term" value="F:DNA binding"/>
    <property type="evidence" value="ECO:0007669"/>
    <property type="project" value="UniProtKB-KW"/>
</dbReference>
<dbReference type="RefSeq" id="WP_008582328.1">
    <property type="nucleotide sequence ID" value="NZ_CP007035.1"/>
</dbReference>
<dbReference type="SMART" id="SM00345">
    <property type="entry name" value="HTH_GNTR"/>
    <property type="match status" value="1"/>
</dbReference>
<dbReference type="PANTHER" id="PTHR38445">
    <property type="entry name" value="HTH-TYPE TRANSCRIPTIONAL REPRESSOR YTRA"/>
    <property type="match status" value="1"/>
</dbReference>
<dbReference type="InterPro" id="IPR046335">
    <property type="entry name" value="LacI/GalR-like_sensor"/>
</dbReference>
<dbReference type="InterPro" id="IPR028082">
    <property type="entry name" value="Peripla_BP_I"/>
</dbReference>
<name>W0EY75_9BACT</name>
<dbReference type="STRING" id="929713.NIASO_00265"/>
<keyword evidence="2" id="KW-0238">DNA-binding</keyword>
<accession>W0EY75</accession>
<evidence type="ECO:0000256" key="1">
    <source>
        <dbReference type="ARBA" id="ARBA00023015"/>
    </source>
</evidence>
<evidence type="ECO:0000259" key="4">
    <source>
        <dbReference type="PROSITE" id="PS50949"/>
    </source>
</evidence>
<dbReference type="KEGG" id="nso:NIASO_00265"/>
<dbReference type="GO" id="GO:0003700">
    <property type="term" value="F:DNA-binding transcription factor activity"/>
    <property type="evidence" value="ECO:0007669"/>
    <property type="project" value="InterPro"/>
</dbReference>
<dbReference type="OrthoDB" id="742238at2"/>
<dbReference type="SUPFAM" id="SSF53822">
    <property type="entry name" value="Periplasmic binding protein-like I"/>
    <property type="match status" value="1"/>
</dbReference>
<dbReference type="Gene3D" id="3.40.50.2300">
    <property type="match status" value="2"/>
</dbReference>
<feature type="domain" description="HTH gntR-type" evidence="4">
    <location>
        <begin position="15"/>
        <end position="83"/>
    </location>
</feature>
<keyword evidence="3" id="KW-0804">Transcription</keyword>
<dbReference type="PROSITE" id="PS50949">
    <property type="entry name" value="HTH_GNTR"/>
    <property type="match status" value="1"/>
</dbReference>
<evidence type="ECO:0000256" key="3">
    <source>
        <dbReference type="ARBA" id="ARBA00023163"/>
    </source>
</evidence>
<organism evidence="5 6">
    <name type="scientific">Niabella soli DSM 19437</name>
    <dbReference type="NCBI Taxonomy" id="929713"/>
    <lineage>
        <taxon>Bacteria</taxon>
        <taxon>Pseudomonadati</taxon>
        <taxon>Bacteroidota</taxon>
        <taxon>Chitinophagia</taxon>
        <taxon>Chitinophagales</taxon>
        <taxon>Chitinophagaceae</taxon>
        <taxon>Niabella</taxon>
    </lineage>
</organism>